<evidence type="ECO:0000256" key="1">
    <source>
        <dbReference type="SAM" id="MobiDB-lite"/>
    </source>
</evidence>
<name>A0ABC9GCG5_9POAL</name>
<protein>
    <submittedName>
        <fullName evidence="2">Uncharacterized protein</fullName>
    </submittedName>
</protein>
<proteinExistence type="predicted"/>
<feature type="region of interest" description="Disordered" evidence="1">
    <location>
        <begin position="50"/>
        <end position="79"/>
    </location>
</feature>
<sequence>MNKTLYSRRRRHHSPTSSSHSPSSETLAMAWRGPATRAVLAAVRRPAAAPAAAAARLRAPPPFAAPRRRVPSPFTASSAPLPSARPLAAMMGSPVSAAAVMARLTAHPGASARACCELSQGNGDG</sequence>
<reference evidence="2 3" key="2">
    <citation type="submission" date="2024-10" db="EMBL/GenBank/DDBJ databases">
        <authorList>
            <person name="Ryan C."/>
        </authorList>
    </citation>
    <scope>NUCLEOTIDE SEQUENCE [LARGE SCALE GENOMIC DNA]</scope>
</reference>
<feature type="compositionally biased region" description="Basic residues" evidence="1">
    <location>
        <begin position="1"/>
        <end position="14"/>
    </location>
</feature>
<reference evidence="3" key="1">
    <citation type="submission" date="2024-06" db="EMBL/GenBank/DDBJ databases">
        <authorList>
            <person name="Ryan C."/>
        </authorList>
    </citation>
    <scope>NUCLEOTIDE SEQUENCE [LARGE SCALE GENOMIC DNA]</scope>
</reference>
<feature type="compositionally biased region" description="Low complexity" evidence="1">
    <location>
        <begin position="15"/>
        <end position="24"/>
    </location>
</feature>
<accession>A0ABC9GCG5</accession>
<evidence type="ECO:0000313" key="2">
    <source>
        <dbReference type="EMBL" id="CAL5092661.1"/>
    </source>
</evidence>
<gene>
    <name evidence="2" type="ORF">URODEC1_LOCUS115013</name>
</gene>
<keyword evidence="3" id="KW-1185">Reference proteome</keyword>
<dbReference type="AlphaFoldDB" id="A0ABC9GCG5"/>
<dbReference type="Proteomes" id="UP001497457">
    <property type="component" value="Chromosome 9rd"/>
</dbReference>
<organism evidence="2 3">
    <name type="scientific">Urochloa decumbens</name>
    <dbReference type="NCBI Taxonomy" id="240449"/>
    <lineage>
        <taxon>Eukaryota</taxon>
        <taxon>Viridiplantae</taxon>
        <taxon>Streptophyta</taxon>
        <taxon>Embryophyta</taxon>
        <taxon>Tracheophyta</taxon>
        <taxon>Spermatophyta</taxon>
        <taxon>Magnoliopsida</taxon>
        <taxon>Liliopsida</taxon>
        <taxon>Poales</taxon>
        <taxon>Poaceae</taxon>
        <taxon>PACMAD clade</taxon>
        <taxon>Panicoideae</taxon>
        <taxon>Panicodae</taxon>
        <taxon>Paniceae</taxon>
        <taxon>Melinidinae</taxon>
        <taxon>Urochloa</taxon>
    </lineage>
</organism>
<feature type="region of interest" description="Disordered" evidence="1">
    <location>
        <begin position="1"/>
        <end position="26"/>
    </location>
</feature>
<dbReference type="EMBL" id="OZ075119">
    <property type="protein sequence ID" value="CAL5092661.1"/>
    <property type="molecule type" value="Genomic_DNA"/>
</dbReference>
<evidence type="ECO:0000313" key="3">
    <source>
        <dbReference type="Proteomes" id="UP001497457"/>
    </source>
</evidence>